<evidence type="ECO:0000313" key="2">
    <source>
        <dbReference type="EMBL" id="PWA26998.1"/>
    </source>
</evidence>
<gene>
    <name evidence="2" type="ORF">CCH79_00019223</name>
</gene>
<comment type="caution">
    <text evidence="2">The sequence shown here is derived from an EMBL/GenBank/DDBJ whole genome shotgun (WGS) entry which is preliminary data.</text>
</comment>
<dbReference type="EMBL" id="NHOQ01001148">
    <property type="protein sequence ID" value="PWA26998.1"/>
    <property type="molecule type" value="Genomic_DNA"/>
</dbReference>
<feature type="non-terminal residue" evidence="2">
    <location>
        <position position="908"/>
    </location>
</feature>
<evidence type="ECO:0000313" key="3">
    <source>
        <dbReference type="Proteomes" id="UP000250572"/>
    </source>
</evidence>
<protein>
    <submittedName>
        <fullName evidence="2">Uncharacterized protein</fullName>
    </submittedName>
</protein>
<reference evidence="2 3" key="1">
    <citation type="journal article" date="2018" name="G3 (Bethesda)">
        <title>A High-Quality Reference Genome for the Invasive Mosquitofish Gambusia affinis Using a Chicago Library.</title>
        <authorList>
            <person name="Hoffberg S.L."/>
            <person name="Troendle N.J."/>
            <person name="Glenn T.C."/>
            <person name="Mahmud O."/>
            <person name="Louha S."/>
            <person name="Chalopin D."/>
            <person name="Bennetzen J.L."/>
            <person name="Mauricio R."/>
        </authorList>
    </citation>
    <scope>NUCLEOTIDE SEQUENCE [LARGE SCALE GENOMIC DNA]</scope>
    <source>
        <strain evidence="2">NE01/NJP1002.9</strain>
        <tissue evidence="2">Muscle</tissue>
    </source>
</reference>
<feature type="transmembrane region" description="Helical" evidence="1">
    <location>
        <begin position="525"/>
        <end position="552"/>
    </location>
</feature>
<organism evidence="2 3">
    <name type="scientific">Gambusia affinis</name>
    <name type="common">Western mosquitofish</name>
    <name type="synonym">Heterandria affinis</name>
    <dbReference type="NCBI Taxonomy" id="33528"/>
    <lineage>
        <taxon>Eukaryota</taxon>
        <taxon>Metazoa</taxon>
        <taxon>Chordata</taxon>
        <taxon>Craniata</taxon>
        <taxon>Vertebrata</taxon>
        <taxon>Euteleostomi</taxon>
        <taxon>Actinopterygii</taxon>
        <taxon>Neopterygii</taxon>
        <taxon>Teleostei</taxon>
        <taxon>Neoteleostei</taxon>
        <taxon>Acanthomorphata</taxon>
        <taxon>Ovalentaria</taxon>
        <taxon>Atherinomorphae</taxon>
        <taxon>Cyprinodontiformes</taxon>
        <taxon>Poeciliidae</taxon>
        <taxon>Poeciliinae</taxon>
        <taxon>Gambusia</taxon>
    </lineage>
</organism>
<keyword evidence="1" id="KW-1133">Transmembrane helix</keyword>
<keyword evidence="1" id="KW-0472">Membrane</keyword>
<sequence>MTLAVENCSDQIVLTWLRENSESSTFSKLADMFNFLKTHIAAEEKKDHGDAVDVVFMAHGSIRDFMIPASCLLPLASIRDVVLYAPWNCVTCNLGYAIATGRLQPQHRVFYCTKKLGCTVPDEKHRPVKLPDRWNSMKQAGDQMIPNISVSPLRPDDGIWKRFESLTKKHGSVGRNRIVVPFIFPGKESDSVPFSVVTLALSLVLLQSRFKATVHLDACLGDQSVGQKFDKSYLEQQYACAIDGTGLACSPEMFSRVQLNIPEPLESSSLIESCSDQQGEKSAQQLFRVHHRNHETTKPLRHSCDISLFVMATADQLVKEIFSWITQGENYADKLKKLAGRLESEREQANAIKFLGASAGVMGSALLVGVGAASVLTGGLATPLLALGAAYTGGGAVACACSSETEEKYSKKILSEARDILNRSNEKVTMIQELFEKLKKEKKRQNSMLDPKELDNHVLADVLMAVGRHRELDMSNMNHLLTNQIEFSFANGVNMCGPQLGFSPILVSVCAVLLMFNLKVGSKSLGFMATFGPGALSGGIILAGAGAMAYFLPEAVDSWNDLIKKNYVTEASRSLRSRAEEILKVTRELREQFNTIEESLRKLSRIKFIIEKKNRNQDEKRELIDYAIKNSPYPEVKQWLIDNAGSDVFCHLVNLGNFIKQKLYEEAEQKTEEDWKWRKIELVFLAHGSIENRMIPARCLMPLPSITDVLLYSPWNCLLYPEAAYSIATGSIQPDHRLFGCANPGLCYCSPETSRDVHVPLHLPSRWNSMRDAGCQEIPNIMVSPVAKEGDPAFADFIALRECYGTPTANRYLVPYLAPEIGRVPFFIVTLAISLVLLLTNHEATVHLAACLGKSPRNAVMQEERLSWQYSYTVDNTGMTVPRETIQNRYGPVFNMFKAVFGDESPFF</sequence>
<accession>A0A315VX34</accession>
<feature type="transmembrane region" description="Helical" evidence="1">
    <location>
        <begin position="500"/>
        <end position="518"/>
    </location>
</feature>
<name>A0A315VX34_GAMAF</name>
<dbReference type="Proteomes" id="UP000250572">
    <property type="component" value="Unassembled WGS sequence"/>
</dbReference>
<proteinExistence type="predicted"/>
<evidence type="ECO:0000256" key="1">
    <source>
        <dbReference type="SAM" id="Phobius"/>
    </source>
</evidence>
<dbReference type="AlphaFoldDB" id="A0A315VX34"/>
<keyword evidence="1" id="KW-0812">Transmembrane</keyword>
<keyword evidence="3" id="KW-1185">Reference proteome</keyword>